<dbReference type="CDD" id="cd08558">
    <property type="entry name" value="PI-PLCc_eukaryota"/>
    <property type="match status" value="1"/>
</dbReference>
<dbReference type="EMBL" id="AAXT01000002">
    <property type="protein sequence ID" value="EDO07459.1"/>
    <property type="molecule type" value="Genomic_DNA"/>
</dbReference>
<dbReference type="GO" id="GO:0004435">
    <property type="term" value="F:phosphatidylinositol-4,5-bisphosphate phospholipase C activity"/>
    <property type="evidence" value="ECO:0007669"/>
    <property type="project" value="UniProtKB-EC"/>
</dbReference>
<dbReference type="PANTHER" id="PTHR10336:SF36">
    <property type="entry name" value="1-PHOSPHATIDYLINOSITOL 4,5-BISPHOSPHATE PHOSPHODIESTERASE BETA-4"/>
    <property type="match status" value="1"/>
</dbReference>
<dbReference type="OMA" id="IRWVQLL"/>
<feature type="compositionally biased region" description="Polar residues" evidence="7">
    <location>
        <begin position="367"/>
        <end position="383"/>
    </location>
</feature>
<reference evidence="10" key="3">
    <citation type="journal article" date="2021" name="Int. J. Parasitol.">
        <title>Comparative analysis of gene expression between Babesia bovis blood stages and kinetes allowed by improved genome annotation.</title>
        <authorList>
            <person name="Ueti M.W."/>
            <person name="Johnson W.C."/>
            <person name="Kappmeyer L.S."/>
            <person name="Herndon D.R."/>
            <person name="Mousel M.R."/>
            <person name="Reif K.E."/>
            <person name="Taus N.S."/>
            <person name="Ifeonu O.O."/>
            <person name="Silva J.C."/>
            <person name="Suarez C.E."/>
            <person name="Brayton K.A."/>
        </authorList>
    </citation>
    <scope>NUCLEOTIDE SEQUENCE [LARGE SCALE GENOMIC DNA]</scope>
</reference>
<dbReference type="InterPro" id="IPR035892">
    <property type="entry name" value="C2_domain_sf"/>
</dbReference>
<dbReference type="SMART" id="SM00149">
    <property type="entry name" value="PLCYc"/>
    <property type="match status" value="1"/>
</dbReference>
<dbReference type="RefSeq" id="XP_001611027.1">
    <property type="nucleotide sequence ID" value="XM_001610977.1"/>
</dbReference>
<dbReference type="eggNOG" id="KOG1264">
    <property type="taxonomic scope" value="Eukaryota"/>
</dbReference>
<keyword evidence="5" id="KW-0807">Transducer</keyword>
<evidence type="ECO:0000256" key="4">
    <source>
        <dbReference type="ARBA" id="ARBA00023098"/>
    </source>
</evidence>
<dbReference type="Pfam" id="PF00168">
    <property type="entry name" value="C2"/>
    <property type="match status" value="1"/>
</dbReference>
<reference evidence="9 10" key="1">
    <citation type="journal article" date="2007" name="PLoS Pathog.">
        <title>Genome sequence of Babesia bovis and comparative analysis of apicomplexan hemoprotozoa.</title>
        <authorList>
            <person name="Brayton K.A."/>
            <person name="Lau A.O.T."/>
            <person name="Herndon D.R."/>
            <person name="Hannick L."/>
            <person name="Kappmeyer L.S."/>
            <person name="Berens S.J."/>
            <person name="Bidwell S.L."/>
            <person name="Brown W.C."/>
            <person name="Crabtree J."/>
            <person name="Fadrosh D."/>
            <person name="Feldblum T."/>
            <person name="Forberger H.A."/>
            <person name="Haas B.J."/>
            <person name="Howell J.M."/>
            <person name="Khouri H."/>
            <person name="Koo H."/>
            <person name="Mann D.J."/>
            <person name="Norimine J."/>
            <person name="Paulsen I.T."/>
            <person name="Radune D."/>
            <person name="Ren Q."/>
            <person name="Smith R.K. Jr."/>
            <person name="Suarez C.E."/>
            <person name="White O."/>
            <person name="Wortman J.R."/>
            <person name="Knowles D.P. Jr."/>
            <person name="McElwain T.F."/>
            <person name="Nene V.M."/>
        </authorList>
    </citation>
    <scope>NUCLEOTIDE SEQUENCE [LARGE SCALE GENOMIC DNA]</scope>
    <source>
        <strain evidence="9">T2Bo</strain>
    </source>
</reference>
<dbReference type="GO" id="GO:0051209">
    <property type="term" value="P:release of sequestered calcium ion into cytosol"/>
    <property type="evidence" value="ECO:0007669"/>
    <property type="project" value="TreeGrafter"/>
</dbReference>
<dbReference type="InterPro" id="IPR000909">
    <property type="entry name" value="PLipase_C_PInositol-sp_X_dom"/>
</dbReference>
<dbReference type="InterPro" id="IPR017946">
    <property type="entry name" value="PLC-like_Pdiesterase_TIM-brl"/>
</dbReference>
<dbReference type="SUPFAM" id="SSF51695">
    <property type="entry name" value="PLC-like phosphodiesterases"/>
    <property type="match status" value="1"/>
</dbReference>
<dbReference type="GO" id="GO:0048015">
    <property type="term" value="P:phosphatidylinositol-mediated signaling"/>
    <property type="evidence" value="ECO:0007669"/>
    <property type="project" value="TreeGrafter"/>
</dbReference>
<evidence type="ECO:0000256" key="3">
    <source>
        <dbReference type="ARBA" id="ARBA00022963"/>
    </source>
</evidence>
<comment type="caution">
    <text evidence="9">The sequence shown here is derived from an EMBL/GenBank/DDBJ whole genome shotgun (WGS) entry which is preliminary data.</text>
</comment>
<evidence type="ECO:0000256" key="7">
    <source>
        <dbReference type="SAM" id="MobiDB-lite"/>
    </source>
</evidence>
<dbReference type="InterPro" id="IPR001711">
    <property type="entry name" value="PLipase_C_Pinositol-sp_Y"/>
</dbReference>
<sequence>MSTGLDFNWMRQLTAGNKDAVPSISSSLYNDISHIPIVEAIECVLSGGVLKKWRRGQPITPKQNPHEGNSKTKDASNAKEYVMTFSGRPHERYFWVSYICGTYFLRWQSRRKRSNETAFALCQLNSIRRGDEVDSFDNKTKNDATEKVEFILSGNVSLRLAAANKRAALMWISGIYHIAIHASNVYAKAWITNSSKIASLFASGEPGGIPDFKSKTISQELEKDDNSLQNLIDSAKQMSVDDKEWPESVDDLVYLLQDLKLIRRTDVIEPIVTAVKELLATRESWIHKLIKRLKDVQCKNVENLVRFAADCACHLKALDVPCEVSRKKIWLFDDYLNVDEAIRLLYNVVKHYSITVDLRHSNEDDPPSTTERNIIKSGKTNKSLDNDVDGADEKGAQKLDANSSSKKNENNTYEELNQSQDLDPLESIPNDQYQKFLENVQRADKFESAEQLIELLTRCTDLPLTVQKPNKQKLGSGLCVRRVNKSRIPIRAFTIMGFHWSLAQKFNAATIPQDAEEILNLLKYPLNSFWIASSHNTYLTGNQVGGAAAAGALADALLRGCRCIELDCQDGPNGEPVLCHSWKNCQLTGSITLSEALIACKETAFKFSKLPVILSMQMHCTDECKMKTAETCRKILGDALYIPDPANPADFVASIPLGSLLSKFIIKGKMRTEGTAKNVAAEKKWLSVVALHGYRLTNMTAEDIGRVKRNNVYSLNESKFAKVAAHQAFLRRLTDISMIRIYPSGTRVASTNFCPLNAWASGIQCVALNYQSCDRSMLINYGKFNQSFGYVLKPPELRPITFSNEECLDYFCRGKIKLKVHVLSASQLPPPNEGLEQTSFANALDNVLYSIQEGGTELDVNKVATQLGKPPAISKPDPSDRDELQEAIERGLKVDKNDAVGSLIKVYEKSSNIVNAKVDNCCPFVEIVLVGKGERILKTEIVNFNGFNPVWADTTPPFEFIVKEPNLAVLLLAVKHHDNVGVQIIGQTALPVNRIRPGIRWAQLLDQRLMEIECCGLLLHIDITYVD</sequence>
<dbReference type="InterPro" id="IPR000008">
    <property type="entry name" value="C2_dom"/>
</dbReference>
<comment type="catalytic activity">
    <reaction evidence="6">
        <text>a 1,2-diacyl-sn-glycero-3-phospho-(1D-myo-inositol-4,5-bisphosphate) + H2O = 1D-myo-inositol 1,4,5-trisphosphate + a 1,2-diacyl-sn-glycerol + H(+)</text>
        <dbReference type="Rhea" id="RHEA:33179"/>
        <dbReference type="ChEBI" id="CHEBI:15377"/>
        <dbReference type="ChEBI" id="CHEBI:15378"/>
        <dbReference type="ChEBI" id="CHEBI:17815"/>
        <dbReference type="ChEBI" id="CHEBI:58456"/>
        <dbReference type="ChEBI" id="CHEBI:203600"/>
        <dbReference type="EC" id="3.1.4.11"/>
    </reaction>
</comment>
<evidence type="ECO:0000256" key="1">
    <source>
        <dbReference type="ARBA" id="ARBA00012368"/>
    </source>
</evidence>
<dbReference type="SUPFAM" id="SSF49562">
    <property type="entry name" value="C2 domain (Calcium/lipid-binding domain, CaLB)"/>
    <property type="match status" value="1"/>
</dbReference>
<dbReference type="PROSITE" id="PS50007">
    <property type="entry name" value="PIPLC_X_DOMAIN"/>
    <property type="match status" value="1"/>
</dbReference>
<dbReference type="SMART" id="SM00148">
    <property type="entry name" value="PLCXc"/>
    <property type="match status" value="1"/>
</dbReference>
<evidence type="ECO:0000256" key="5">
    <source>
        <dbReference type="ARBA" id="ARBA00023224"/>
    </source>
</evidence>
<dbReference type="SMART" id="SM00239">
    <property type="entry name" value="C2"/>
    <property type="match status" value="1"/>
</dbReference>
<dbReference type="STRING" id="5865.A7ASE0"/>
<organism evidence="9 10">
    <name type="scientific">Babesia bovis</name>
    <dbReference type="NCBI Taxonomy" id="5865"/>
    <lineage>
        <taxon>Eukaryota</taxon>
        <taxon>Sar</taxon>
        <taxon>Alveolata</taxon>
        <taxon>Apicomplexa</taxon>
        <taxon>Aconoidasida</taxon>
        <taxon>Piroplasmida</taxon>
        <taxon>Babesiidae</taxon>
        <taxon>Babesia</taxon>
    </lineage>
</organism>
<dbReference type="Proteomes" id="UP000002173">
    <property type="component" value="Unassembled WGS sequence"/>
</dbReference>
<evidence type="ECO:0000313" key="9">
    <source>
        <dbReference type="EMBL" id="EDO07459.1"/>
    </source>
</evidence>
<feature type="compositionally biased region" description="Polar residues" evidence="7">
    <location>
        <begin position="400"/>
        <end position="421"/>
    </location>
</feature>
<dbReference type="GeneID" id="5479373"/>
<dbReference type="eggNOG" id="KOG0169">
    <property type="taxonomic scope" value="Eukaryota"/>
</dbReference>
<dbReference type="CDD" id="cd00275">
    <property type="entry name" value="C2_PLC_like"/>
    <property type="match status" value="1"/>
</dbReference>
<dbReference type="Gene3D" id="3.20.20.190">
    <property type="entry name" value="Phosphatidylinositol (PI) phosphodiesterase"/>
    <property type="match status" value="1"/>
</dbReference>
<proteinExistence type="predicted"/>
<keyword evidence="4 6" id="KW-0443">Lipid metabolism</keyword>
<keyword evidence="3 6" id="KW-0442">Lipid degradation</keyword>
<dbReference type="AlphaFoldDB" id="A7ASE0"/>
<dbReference type="VEuPathDB" id="PiroplasmaDB:BBOV_IV011070"/>
<evidence type="ECO:0000259" key="8">
    <source>
        <dbReference type="PROSITE" id="PS50008"/>
    </source>
</evidence>
<evidence type="ECO:0000256" key="6">
    <source>
        <dbReference type="RuleBase" id="RU361133"/>
    </source>
</evidence>
<accession>A7ASE0</accession>
<dbReference type="GO" id="GO:0016042">
    <property type="term" value="P:lipid catabolic process"/>
    <property type="evidence" value="ECO:0007669"/>
    <property type="project" value="UniProtKB-KW"/>
</dbReference>
<keyword evidence="2 6" id="KW-0378">Hydrolase</keyword>
<evidence type="ECO:0000256" key="2">
    <source>
        <dbReference type="ARBA" id="ARBA00022801"/>
    </source>
</evidence>
<reference evidence="10" key="2">
    <citation type="journal article" date="2020" name="Data Brief">
        <title>Transcriptome dataset of Babesia bovis life stages within vertebrate and invertebrate hosts.</title>
        <authorList>
            <person name="Ueti M.W."/>
            <person name="Johnson W.C."/>
            <person name="Kappmeyer L.S."/>
            <person name="Herndon D.R."/>
            <person name="Mousel M.R."/>
            <person name="Reif K.E."/>
            <person name="Taus N.S."/>
            <person name="Ifeonu O.O."/>
            <person name="Silva J.C."/>
            <person name="Suarez C.E."/>
            <person name="Brayton K.A."/>
        </authorList>
    </citation>
    <scope>NUCLEOTIDE SEQUENCE [LARGE SCALE GENOMIC DNA]</scope>
</reference>
<dbReference type="Gene3D" id="2.30.29.30">
    <property type="entry name" value="Pleckstrin-homology domain (PH domain)/Phosphotyrosine-binding domain (PTB)"/>
    <property type="match status" value="1"/>
</dbReference>
<dbReference type="InterPro" id="IPR001192">
    <property type="entry name" value="PI-PLC_fam"/>
</dbReference>
<gene>
    <name evidence="9" type="ORF">BBOV_IV011070</name>
</gene>
<dbReference type="Gene3D" id="2.60.40.150">
    <property type="entry name" value="C2 domain"/>
    <property type="match status" value="1"/>
</dbReference>
<dbReference type="PRINTS" id="PR00390">
    <property type="entry name" value="PHPHLIPASEC"/>
</dbReference>
<feature type="region of interest" description="Disordered" evidence="7">
    <location>
        <begin position="359"/>
        <end position="427"/>
    </location>
</feature>
<evidence type="ECO:0000313" key="10">
    <source>
        <dbReference type="Proteomes" id="UP000002173"/>
    </source>
</evidence>
<keyword evidence="10" id="KW-1185">Reference proteome</keyword>
<protein>
    <recommendedName>
        <fullName evidence="1 6">Phosphoinositide phospholipase C</fullName>
        <ecNumber evidence="1 6">3.1.4.11</ecNumber>
    </recommendedName>
</protein>
<dbReference type="EC" id="3.1.4.11" evidence="1 6"/>
<dbReference type="Pfam" id="PF00387">
    <property type="entry name" value="PI-PLC-Y"/>
    <property type="match status" value="1"/>
</dbReference>
<dbReference type="KEGG" id="bbo:BBOV_IV011070"/>
<name>A7ASE0_BABBO</name>
<dbReference type="PROSITE" id="PS50008">
    <property type="entry name" value="PIPLC_Y_DOMAIN"/>
    <property type="match status" value="1"/>
</dbReference>
<dbReference type="PANTHER" id="PTHR10336">
    <property type="entry name" value="PHOSPHOINOSITIDE-SPECIFIC PHOSPHOLIPASE C FAMILY PROTEIN"/>
    <property type="match status" value="1"/>
</dbReference>
<feature type="domain" description="PI-PLC Y-box" evidence="8">
    <location>
        <begin position="711"/>
        <end position="798"/>
    </location>
</feature>
<dbReference type="Pfam" id="PF00388">
    <property type="entry name" value="PI-PLC-X"/>
    <property type="match status" value="1"/>
</dbReference>
<dbReference type="InParanoid" id="A7ASE0"/>
<dbReference type="InterPro" id="IPR011993">
    <property type="entry name" value="PH-like_dom_sf"/>
</dbReference>